<dbReference type="GO" id="GO:0042781">
    <property type="term" value="F:3'-tRNA processing endoribonuclease activity"/>
    <property type="evidence" value="ECO:0007669"/>
    <property type="project" value="TreeGrafter"/>
</dbReference>
<dbReference type="EC" id="3.1.26.5" evidence="6"/>
<dbReference type="AlphaFoldDB" id="A0A1H9UJC3"/>
<gene>
    <name evidence="7" type="ORF">SAMN05661109_01828</name>
</gene>
<dbReference type="GO" id="GO:0030677">
    <property type="term" value="C:ribonuclease P complex"/>
    <property type="evidence" value="ECO:0007669"/>
    <property type="project" value="TreeGrafter"/>
</dbReference>
<evidence type="ECO:0000256" key="5">
    <source>
        <dbReference type="ARBA" id="ARBA00022884"/>
    </source>
</evidence>
<dbReference type="InterPro" id="IPR000100">
    <property type="entry name" value="RNase_P"/>
</dbReference>
<keyword evidence="2" id="KW-0540">Nuclease</keyword>
<keyword evidence="4" id="KW-0378">Hydrolase</keyword>
<accession>A0A1H9UJC3</accession>
<dbReference type="Pfam" id="PF00825">
    <property type="entry name" value="Ribonuclease_P"/>
    <property type="match status" value="1"/>
</dbReference>
<dbReference type="EMBL" id="FOGQ01000008">
    <property type="protein sequence ID" value="SES09536.1"/>
    <property type="molecule type" value="Genomic_DNA"/>
</dbReference>
<dbReference type="STRING" id="1121357.SAMN05661109_01828"/>
<proteinExistence type="predicted"/>
<dbReference type="InterPro" id="IPR020568">
    <property type="entry name" value="Ribosomal_Su5_D2-typ_SF"/>
</dbReference>
<evidence type="ECO:0000313" key="8">
    <source>
        <dbReference type="Proteomes" id="UP000198929"/>
    </source>
</evidence>
<organism evidence="7 8">
    <name type="scientific">Corynebacterium cystitidis DSM 20524</name>
    <dbReference type="NCBI Taxonomy" id="1121357"/>
    <lineage>
        <taxon>Bacteria</taxon>
        <taxon>Bacillati</taxon>
        <taxon>Actinomycetota</taxon>
        <taxon>Actinomycetes</taxon>
        <taxon>Mycobacteriales</taxon>
        <taxon>Corynebacteriaceae</taxon>
        <taxon>Corynebacterium</taxon>
    </lineage>
</organism>
<keyword evidence="3" id="KW-0255">Endonuclease</keyword>
<keyword evidence="5" id="KW-0694">RNA-binding</keyword>
<evidence type="ECO:0000256" key="2">
    <source>
        <dbReference type="ARBA" id="ARBA00022722"/>
    </source>
</evidence>
<dbReference type="GO" id="GO:0004526">
    <property type="term" value="F:ribonuclease P activity"/>
    <property type="evidence" value="ECO:0007669"/>
    <property type="project" value="UniProtKB-UniRule"/>
</dbReference>
<evidence type="ECO:0000256" key="4">
    <source>
        <dbReference type="ARBA" id="ARBA00022801"/>
    </source>
</evidence>
<evidence type="ECO:0000256" key="3">
    <source>
        <dbReference type="ARBA" id="ARBA00022759"/>
    </source>
</evidence>
<evidence type="ECO:0000313" key="7">
    <source>
        <dbReference type="EMBL" id="SES09536.1"/>
    </source>
</evidence>
<dbReference type="GO" id="GO:0000049">
    <property type="term" value="F:tRNA binding"/>
    <property type="evidence" value="ECO:0007669"/>
    <property type="project" value="InterPro"/>
</dbReference>
<dbReference type="Gene3D" id="3.30.230.10">
    <property type="match status" value="1"/>
</dbReference>
<reference evidence="8" key="1">
    <citation type="submission" date="2016-10" db="EMBL/GenBank/DDBJ databases">
        <authorList>
            <person name="Varghese N."/>
            <person name="Submissions S."/>
        </authorList>
    </citation>
    <scope>NUCLEOTIDE SEQUENCE [LARGE SCALE GENOMIC DNA]</scope>
    <source>
        <strain evidence="8">DSM 20524</strain>
    </source>
</reference>
<dbReference type="PANTHER" id="PTHR33992">
    <property type="entry name" value="RIBONUCLEASE P PROTEIN COMPONENT"/>
    <property type="match status" value="1"/>
</dbReference>
<keyword evidence="1" id="KW-0819">tRNA processing</keyword>
<protein>
    <recommendedName>
        <fullName evidence="6">Ribonuclease P protein component</fullName>
        <ecNumber evidence="6">3.1.26.5</ecNumber>
    </recommendedName>
</protein>
<dbReference type="Proteomes" id="UP000198929">
    <property type="component" value="Unassembled WGS sequence"/>
</dbReference>
<dbReference type="NCBIfam" id="TIGR00188">
    <property type="entry name" value="rnpA"/>
    <property type="match status" value="1"/>
</dbReference>
<keyword evidence="8" id="KW-1185">Reference proteome</keyword>
<dbReference type="SUPFAM" id="SSF54211">
    <property type="entry name" value="Ribosomal protein S5 domain 2-like"/>
    <property type="match status" value="1"/>
</dbReference>
<evidence type="ECO:0000256" key="6">
    <source>
        <dbReference type="NCBIfam" id="TIGR00188"/>
    </source>
</evidence>
<dbReference type="PANTHER" id="PTHR33992:SF1">
    <property type="entry name" value="RIBONUCLEASE P PROTEIN COMPONENT"/>
    <property type="match status" value="1"/>
</dbReference>
<dbReference type="InterPro" id="IPR014721">
    <property type="entry name" value="Ribsml_uS5_D2-typ_fold_subgr"/>
</dbReference>
<sequence length="113" mass="12177">MKTGTRAGSRTLVVHQATRPGNILRGGPRFGLIVSKAVGNAVIRHRTSRRLRHVCLGLVDKLDAQTDVVIRALPAAGVATSAQLEQDFRAALRAALKKAQPVVEHIAMDQPKK</sequence>
<name>A0A1H9UJC3_9CORY</name>
<evidence type="ECO:0000256" key="1">
    <source>
        <dbReference type="ARBA" id="ARBA00022694"/>
    </source>
</evidence>